<evidence type="ECO:0000313" key="2">
    <source>
        <dbReference type="Proteomes" id="UP000257109"/>
    </source>
</evidence>
<gene>
    <name evidence="1" type="ORF">CR513_21622</name>
</gene>
<organism evidence="1 2">
    <name type="scientific">Mucuna pruriens</name>
    <name type="common">Velvet bean</name>
    <name type="synonym">Dolichos pruriens</name>
    <dbReference type="NCBI Taxonomy" id="157652"/>
    <lineage>
        <taxon>Eukaryota</taxon>
        <taxon>Viridiplantae</taxon>
        <taxon>Streptophyta</taxon>
        <taxon>Embryophyta</taxon>
        <taxon>Tracheophyta</taxon>
        <taxon>Spermatophyta</taxon>
        <taxon>Magnoliopsida</taxon>
        <taxon>eudicotyledons</taxon>
        <taxon>Gunneridae</taxon>
        <taxon>Pentapetalae</taxon>
        <taxon>rosids</taxon>
        <taxon>fabids</taxon>
        <taxon>Fabales</taxon>
        <taxon>Fabaceae</taxon>
        <taxon>Papilionoideae</taxon>
        <taxon>50 kb inversion clade</taxon>
        <taxon>NPAAA clade</taxon>
        <taxon>indigoferoid/millettioid clade</taxon>
        <taxon>Phaseoleae</taxon>
        <taxon>Mucuna</taxon>
    </lineage>
</organism>
<protein>
    <submittedName>
        <fullName evidence="1">Uncharacterized protein</fullName>
    </submittedName>
</protein>
<accession>A0A371GZ65</accession>
<dbReference type="Proteomes" id="UP000257109">
    <property type="component" value="Unassembled WGS sequence"/>
</dbReference>
<name>A0A371GZ65_MUCPR</name>
<dbReference type="EMBL" id="QJKJ01004042">
    <property type="protein sequence ID" value="RDX95801.1"/>
    <property type="molecule type" value="Genomic_DNA"/>
</dbReference>
<sequence length="213" mass="24033">MVISVVAAEYKIERVLIDQGEHVPIRGTIELETSSGEQSRVRTIPVLYTIVDAPALYNIIIGRPALNRIGAIVSTRYLCMKFSVGRKVGSIWVDSHVAQRYYEDSLRVGAYLPTATVNALELDLDPRYQYEHEGPYPAEELKERQLGSLPDQVTKIGSAMNHEEESLLVNFLRKNSDMFAWSAKDMPGVDPDFMCHRLSIEQGARPIAQKKRK</sequence>
<keyword evidence="2" id="KW-1185">Reference proteome</keyword>
<dbReference type="AlphaFoldDB" id="A0A371GZ65"/>
<dbReference type="OrthoDB" id="1436400at2759"/>
<proteinExistence type="predicted"/>
<comment type="caution">
    <text evidence="1">The sequence shown here is derived from an EMBL/GenBank/DDBJ whole genome shotgun (WGS) entry which is preliminary data.</text>
</comment>
<feature type="non-terminal residue" evidence="1">
    <location>
        <position position="1"/>
    </location>
</feature>
<reference evidence="1" key="1">
    <citation type="submission" date="2018-05" db="EMBL/GenBank/DDBJ databases">
        <title>Draft genome of Mucuna pruriens seed.</title>
        <authorList>
            <person name="Nnadi N.E."/>
            <person name="Vos R."/>
            <person name="Hasami M.H."/>
            <person name="Devisetty U.K."/>
            <person name="Aguiy J.C."/>
        </authorList>
    </citation>
    <scope>NUCLEOTIDE SEQUENCE [LARGE SCALE GENOMIC DNA]</scope>
    <source>
        <strain evidence="1">JCA_2017</strain>
    </source>
</reference>
<evidence type="ECO:0000313" key="1">
    <source>
        <dbReference type="EMBL" id="RDX95801.1"/>
    </source>
</evidence>